<evidence type="ECO:0000313" key="3">
    <source>
        <dbReference type="EMBL" id="TWJ02205.1"/>
    </source>
</evidence>
<keyword evidence="1 3" id="KW-0238">DNA-binding</keyword>
<protein>
    <submittedName>
        <fullName evidence="3">DNA-binding XRE family transcriptional regulator</fullName>
    </submittedName>
</protein>
<keyword evidence="4" id="KW-1185">Reference proteome</keyword>
<reference evidence="3 4" key="1">
    <citation type="submission" date="2019-07" db="EMBL/GenBank/DDBJ databases">
        <title>Genomic Encyclopedia of Archaeal and Bacterial Type Strains, Phase II (KMG-II): from individual species to whole genera.</title>
        <authorList>
            <person name="Goeker M."/>
        </authorList>
    </citation>
    <scope>NUCLEOTIDE SEQUENCE [LARGE SCALE GENOMIC DNA]</scope>
    <source>
        <strain evidence="3 4">ATCC BAA-1854</strain>
    </source>
</reference>
<evidence type="ECO:0000256" key="1">
    <source>
        <dbReference type="ARBA" id="ARBA00023125"/>
    </source>
</evidence>
<dbReference type="Pfam" id="PF01381">
    <property type="entry name" value="HTH_3"/>
    <property type="match status" value="1"/>
</dbReference>
<dbReference type="PANTHER" id="PTHR46797">
    <property type="entry name" value="HTH-TYPE TRANSCRIPTIONAL REGULATOR"/>
    <property type="match status" value="1"/>
</dbReference>
<dbReference type="InterPro" id="IPR001387">
    <property type="entry name" value="Cro/C1-type_HTH"/>
</dbReference>
<dbReference type="GO" id="GO:0005829">
    <property type="term" value="C:cytosol"/>
    <property type="evidence" value="ECO:0007669"/>
    <property type="project" value="TreeGrafter"/>
</dbReference>
<dbReference type="InterPro" id="IPR050807">
    <property type="entry name" value="TransReg_Diox_bact_type"/>
</dbReference>
<comment type="caution">
    <text evidence="3">The sequence shown here is derived from an EMBL/GenBank/DDBJ whole genome shotgun (WGS) entry which is preliminary data.</text>
</comment>
<dbReference type="GO" id="GO:0003700">
    <property type="term" value="F:DNA-binding transcription factor activity"/>
    <property type="evidence" value="ECO:0007669"/>
    <property type="project" value="TreeGrafter"/>
</dbReference>
<organism evidence="3 4">
    <name type="scientific">Mucilaginibacter frigoritolerans</name>
    <dbReference type="NCBI Taxonomy" id="652788"/>
    <lineage>
        <taxon>Bacteria</taxon>
        <taxon>Pseudomonadati</taxon>
        <taxon>Bacteroidota</taxon>
        <taxon>Sphingobacteriia</taxon>
        <taxon>Sphingobacteriales</taxon>
        <taxon>Sphingobacteriaceae</taxon>
        <taxon>Mucilaginibacter</taxon>
    </lineage>
</organism>
<evidence type="ECO:0000259" key="2">
    <source>
        <dbReference type="PROSITE" id="PS50943"/>
    </source>
</evidence>
<dbReference type="AlphaFoldDB" id="A0A562UAC2"/>
<dbReference type="EMBL" id="VLLI01000003">
    <property type="protein sequence ID" value="TWJ02205.1"/>
    <property type="molecule type" value="Genomic_DNA"/>
</dbReference>
<dbReference type="SMART" id="SM00530">
    <property type="entry name" value="HTH_XRE"/>
    <property type="match status" value="1"/>
</dbReference>
<accession>A0A562UAC2</accession>
<dbReference type="Proteomes" id="UP000317010">
    <property type="component" value="Unassembled WGS sequence"/>
</dbReference>
<dbReference type="CDD" id="cd00093">
    <property type="entry name" value="HTH_XRE"/>
    <property type="match status" value="1"/>
</dbReference>
<dbReference type="RefSeq" id="WP_211360676.1">
    <property type="nucleotide sequence ID" value="NZ_VLLI01000003.1"/>
</dbReference>
<dbReference type="Gene3D" id="1.10.260.40">
    <property type="entry name" value="lambda repressor-like DNA-binding domains"/>
    <property type="match status" value="1"/>
</dbReference>
<proteinExistence type="predicted"/>
<dbReference type="SUPFAM" id="SSF47413">
    <property type="entry name" value="lambda repressor-like DNA-binding domains"/>
    <property type="match status" value="1"/>
</dbReference>
<dbReference type="InterPro" id="IPR010982">
    <property type="entry name" value="Lambda_DNA-bd_dom_sf"/>
</dbReference>
<feature type="domain" description="HTH cro/C1-type" evidence="2">
    <location>
        <begin position="17"/>
        <end position="71"/>
    </location>
</feature>
<dbReference type="PANTHER" id="PTHR46797:SF1">
    <property type="entry name" value="METHYLPHOSPHONATE SYNTHASE"/>
    <property type="match status" value="1"/>
</dbReference>
<evidence type="ECO:0000313" key="4">
    <source>
        <dbReference type="Proteomes" id="UP000317010"/>
    </source>
</evidence>
<dbReference type="PROSITE" id="PS50943">
    <property type="entry name" value="HTH_CROC1"/>
    <property type="match status" value="1"/>
</dbReference>
<sequence length="74" mass="8428">MQKERYDTFLKTVGNNVRSIRIEKGLTMEALANEAEIEYRQLGRIERGEVNTTIVSLLKIANVLEVNVSTFLLS</sequence>
<name>A0A562UAC2_9SPHI</name>
<gene>
    <name evidence="3" type="ORF">JN11_01176</name>
</gene>
<dbReference type="GO" id="GO:0003677">
    <property type="term" value="F:DNA binding"/>
    <property type="evidence" value="ECO:0007669"/>
    <property type="project" value="UniProtKB-KW"/>
</dbReference>